<evidence type="ECO:0000313" key="2">
    <source>
        <dbReference type="Proteomes" id="UP000814158"/>
    </source>
</evidence>
<protein>
    <submittedName>
        <fullName evidence="1">Uncharacterized protein</fullName>
    </submittedName>
</protein>
<gene>
    <name evidence="1" type="ORF">GIV68_21690</name>
</gene>
<dbReference type="RefSeq" id="WP_236373468.1">
    <property type="nucleotide sequence ID" value="NZ_WKAT01000057.1"/>
</dbReference>
<organism evidence="1 2">
    <name type="scientific">Pseudomonas salomonii</name>
    <dbReference type="NCBI Taxonomy" id="191391"/>
    <lineage>
        <taxon>Bacteria</taxon>
        <taxon>Pseudomonadati</taxon>
        <taxon>Pseudomonadota</taxon>
        <taxon>Gammaproteobacteria</taxon>
        <taxon>Pseudomonadales</taxon>
        <taxon>Pseudomonadaceae</taxon>
        <taxon>Pseudomonas</taxon>
    </lineage>
</organism>
<dbReference type="EMBL" id="WKAT01000057">
    <property type="protein sequence ID" value="MCF5547357.1"/>
    <property type="molecule type" value="Genomic_DNA"/>
</dbReference>
<accession>A0ABS9GS71</accession>
<reference evidence="1 2" key="1">
    <citation type="submission" date="2019-11" db="EMBL/GenBank/DDBJ databases">
        <title>Epiphytic Pseudomonas syringae from cherry orchards.</title>
        <authorList>
            <person name="Hulin M.T."/>
        </authorList>
    </citation>
    <scope>NUCLEOTIDE SEQUENCE [LARGE SCALE GENOMIC DNA]</scope>
    <source>
        <strain evidence="1 2">PA-3-2A</strain>
    </source>
</reference>
<name>A0ABS9GS71_9PSED</name>
<proteinExistence type="predicted"/>
<dbReference type="Proteomes" id="UP000814158">
    <property type="component" value="Unassembled WGS sequence"/>
</dbReference>
<sequence length="174" mass="20732">MANLLSADLELSVLQEEFPDFHFAAYTSSDHSLICFACHTPKAQAIVDNWRQMQSVIAGIFQTTNPRAKWNFYLAFFCIEKVQTRQNYEIQNDKFCCRKMIFDNYKYFFDREKILEDLSCELLGKNLKLIERSTPKEYTCEILTFIRDTPISHNYNDKIRRQEIIKQLMERITE</sequence>
<dbReference type="Pfam" id="PF20289">
    <property type="entry name" value="MComp1"/>
    <property type="match status" value="1"/>
</dbReference>
<evidence type="ECO:0000313" key="1">
    <source>
        <dbReference type="EMBL" id="MCF5547357.1"/>
    </source>
</evidence>
<dbReference type="InterPro" id="IPR046905">
    <property type="entry name" value="ABC-3C_MC1"/>
</dbReference>
<comment type="caution">
    <text evidence="1">The sequence shown here is derived from an EMBL/GenBank/DDBJ whole genome shotgun (WGS) entry which is preliminary data.</text>
</comment>
<keyword evidence="2" id="KW-1185">Reference proteome</keyword>